<accession>A0A0E9TE34</accession>
<name>A0A0E9TE34_ANGAN</name>
<dbReference type="EMBL" id="GBXM01056870">
    <property type="protein sequence ID" value="JAH51707.1"/>
    <property type="molecule type" value="Transcribed_RNA"/>
</dbReference>
<sequence length="34" mass="3986">MGVLPPRCTPTRVNVNMAPELRWSKHYCTNKRTK</sequence>
<dbReference type="AlphaFoldDB" id="A0A0E9TE34"/>
<organism evidence="1">
    <name type="scientific">Anguilla anguilla</name>
    <name type="common">European freshwater eel</name>
    <name type="synonym">Muraena anguilla</name>
    <dbReference type="NCBI Taxonomy" id="7936"/>
    <lineage>
        <taxon>Eukaryota</taxon>
        <taxon>Metazoa</taxon>
        <taxon>Chordata</taxon>
        <taxon>Craniata</taxon>
        <taxon>Vertebrata</taxon>
        <taxon>Euteleostomi</taxon>
        <taxon>Actinopterygii</taxon>
        <taxon>Neopterygii</taxon>
        <taxon>Teleostei</taxon>
        <taxon>Anguilliformes</taxon>
        <taxon>Anguillidae</taxon>
        <taxon>Anguilla</taxon>
    </lineage>
</organism>
<evidence type="ECO:0000313" key="1">
    <source>
        <dbReference type="EMBL" id="JAH51707.1"/>
    </source>
</evidence>
<reference evidence="1" key="1">
    <citation type="submission" date="2014-11" db="EMBL/GenBank/DDBJ databases">
        <authorList>
            <person name="Amaro Gonzalez C."/>
        </authorList>
    </citation>
    <scope>NUCLEOTIDE SEQUENCE</scope>
</reference>
<protein>
    <submittedName>
        <fullName evidence="1">Uncharacterized protein</fullName>
    </submittedName>
</protein>
<reference evidence="1" key="2">
    <citation type="journal article" date="2015" name="Fish Shellfish Immunol.">
        <title>Early steps in the European eel (Anguilla anguilla)-Vibrio vulnificus interaction in the gills: Role of the RtxA13 toxin.</title>
        <authorList>
            <person name="Callol A."/>
            <person name="Pajuelo D."/>
            <person name="Ebbesson L."/>
            <person name="Teles M."/>
            <person name="MacKenzie S."/>
            <person name="Amaro C."/>
        </authorList>
    </citation>
    <scope>NUCLEOTIDE SEQUENCE</scope>
</reference>
<proteinExistence type="predicted"/>